<reference evidence="3" key="1">
    <citation type="submission" date="2011-01" db="EMBL/GenBank/DDBJ databases">
        <title>Complete sequence of plasmid5 of Acidobacterium sp. MP5ACTX9.</title>
        <authorList>
            <consortium name="US DOE Joint Genome Institute"/>
            <person name="Lucas S."/>
            <person name="Copeland A."/>
            <person name="Lapidus A."/>
            <person name="Cheng J.-F."/>
            <person name="Goodwin L."/>
            <person name="Pitluck S."/>
            <person name="Teshima H."/>
            <person name="Detter J.C."/>
            <person name="Han C."/>
            <person name="Tapia R."/>
            <person name="Land M."/>
            <person name="Hauser L."/>
            <person name="Kyrpides N."/>
            <person name="Ivanova N."/>
            <person name="Ovchinnikova G."/>
            <person name="Pagani I."/>
            <person name="Rawat S.R."/>
            <person name="Mannisto M."/>
            <person name="Haggblom M.M."/>
            <person name="Woyke T."/>
        </authorList>
    </citation>
    <scope>NUCLEOTIDE SEQUENCE [LARGE SCALE GENOMIC DNA]</scope>
    <source>
        <strain evidence="3">MP5ACTX9</strain>
        <plasmid evidence="3">Plasmid pACIX905</plasmid>
    </source>
</reference>
<dbReference type="HOGENOM" id="CLU_1924617_0_0_0"/>
<dbReference type="EMBL" id="CP002485">
    <property type="protein sequence ID" value="ADW71549.1"/>
    <property type="molecule type" value="Genomic_DNA"/>
</dbReference>
<organism evidence="3">
    <name type="scientific">Granulicella tundricola (strain ATCC BAA-1859 / DSM 23138 / MP5ACTX9)</name>
    <dbReference type="NCBI Taxonomy" id="1198114"/>
    <lineage>
        <taxon>Bacteria</taxon>
        <taxon>Pseudomonadati</taxon>
        <taxon>Acidobacteriota</taxon>
        <taxon>Terriglobia</taxon>
        <taxon>Terriglobales</taxon>
        <taxon>Acidobacteriaceae</taxon>
        <taxon>Granulicella</taxon>
    </lineage>
</organism>
<feature type="signal peptide" evidence="1">
    <location>
        <begin position="1"/>
        <end position="19"/>
    </location>
</feature>
<evidence type="ECO:0000256" key="1">
    <source>
        <dbReference type="SAM" id="SignalP"/>
    </source>
</evidence>
<keyword evidence="2" id="KW-0614">Plasmid</keyword>
<keyword evidence="3" id="KW-1185">Reference proteome</keyword>
<sequence>MKTIAAIAAFLLIFSPANTQTVDWSSAWGKYNADTHRLCPSQKLEDLSDGQYDDVLDGFLPAYPAAVRSRISTIVNYPKTCAAETAGFSCEFGAHLRSFQRIGLRHAFVAYSCRHWRCEEATLCKQLAPQR</sequence>
<keyword evidence="1" id="KW-0732">Signal</keyword>
<dbReference type="RefSeq" id="WP_013573268.1">
    <property type="nucleotide sequence ID" value="NC_015060.1"/>
</dbReference>
<dbReference type="AlphaFoldDB" id="E8X7W5"/>
<dbReference type="KEGG" id="acm:AciX9_4619"/>
<feature type="chain" id="PRO_5003233779" evidence="1">
    <location>
        <begin position="20"/>
        <end position="131"/>
    </location>
</feature>
<name>E8X7W5_GRATM</name>
<dbReference type="Proteomes" id="UP000000343">
    <property type="component" value="Plasmid pACIX905"/>
</dbReference>
<protein>
    <submittedName>
        <fullName evidence="2">Uncharacterized protein</fullName>
    </submittedName>
</protein>
<geneLocation type="plasmid" evidence="2 3">
    <name>pACIX905</name>
</geneLocation>
<gene>
    <name evidence="2" type="ordered locus">AciX9_4619</name>
</gene>
<proteinExistence type="predicted"/>
<accession>E8X7W5</accession>
<evidence type="ECO:0000313" key="2">
    <source>
        <dbReference type="EMBL" id="ADW71549.1"/>
    </source>
</evidence>
<evidence type="ECO:0000313" key="3">
    <source>
        <dbReference type="Proteomes" id="UP000000343"/>
    </source>
</evidence>